<evidence type="ECO:0000313" key="8">
    <source>
        <dbReference type="Proteomes" id="UP001150925"/>
    </source>
</evidence>
<feature type="compositionally biased region" description="Polar residues" evidence="5">
    <location>
        <begin position="356"/>
        <end position="366"/>
    </location>
</feature>
<feature type="non-terminal residue" evidence="7">
    <location>
        <position position="1"/>
    </location>
</feature>
<sequence>GMSLLNMNYFTPCLLFSSMVETMTPQIIVELWPMVVFYFVFFGIAVVLGLLGSRVLGISKHYQGFLLTAMIFSNTNSLPISLLKGIMQSSGASVLFQGPDDTPFKATSRAITYAVIFVMFNNIFRWTVGVRLMGPHAEQQNTLRAKISDYRPHSHLVQCPSNVSIAIDDESPTTSPPSMYGSTDNLNSGASSLSVTQEGGESHDHLRLLGDNLNALKSGSGRSTGRTTPVCTCPTSPEAEPLLSRTTTAHGDDDDDFDLESNNRHSSQRGWTGVVRKVGHNISRILYSAKEALNPPIYAIIAAAIVQFVPYVHDIVMDPESIFMPIVKAVDVSGEACIPAMLLTLGSQMAFVNLRPSNTASTPRSGSSKPNTSTLTSPPPVVTLEDADATLQNHSPSHGSNTALVVYSQEEEESEGHSSTGNVGSTATIDSSASDSRKITLLVMASRFVFIPAIVVPLLLFLRPFIPIANEDPVFLITLFVLCCMPPAVNLITVAQAMGVFEEESAKLLFWIYFLAIPILMILIAIYLVVLATF</sequence>
<evidence type="ECO:0000313" key="7">
    <source>
        <dbReference type="EMBL" id="KAJ1959119.1"/>
    </source>
</evidence>
<protein>
    <recommendedName>
        <fullName evidence="9">Transporter</fullName>
    </recommendedName>
</protein>
<keyword evidence="4 6" id="KW-0472">Membrane</keyword>
<keyword evidence="3 6" id="KW-1133">Transmembrane helix</keyword>
<comment type="caution">
    <text evidence="7">The sequence shown here is derived from an EMBL/GenBank/DDBJ whole genome shotgun (WGS) entry which is preliminary data.</text>
</comment>
<dbReference type="Pfam" id="PF03547">
    <property type="entry name" value="Mem_trans"/>
    <property type="match status" value="2"/>
</dbReference>
<feature type="transmembrane region" description="Helical" evidence="6">
    <location>
        <begin position="64"/>
        <end position="86"/>
    </location>
</feature>
<evidence type="ECO:0000256" key="1">
    <source>
        <dbReference type="ARBA" id="ARBA00004141"/>
    </source>
</evidence>
<keyword evidence="2 6" id="KW-0812">Transmembrane</keyword>
<feature type="transmembrane region" description="Helical" evidence="6">
    <location>
        <begin position="474"/>
        <end position="501"/>
    </location>
</feature>
<evidence type="ECO:0000256" key="5">
    <source>
        <dbReference type="SAM" id="MobiDB-lite"/>
    </source>
</evidence>
<feature type="compositionally biased region" description="Polar residues" evidence="5">
    <location>
        <begin position="217"/>
        <end position="235"/>
    </location>
</feature>
<dbReference type="GO" id="GO:0055085">
    <property type="term" value="P:transmembrane transport"/>
    <property type="evidence" value="ECO:0007669"/>
    <property type="project" value="InterPro"/>
</dbReference>
<evidence type="ECO:0000256" key="3">
    <source>
        <dbReference type="ARBA" id="ARBA00022989"/>
    </source>
</evidence>
<gene>
    <name evidence="7" type="ORF">IWQ62_004741</name>
</gene>
<keyword evidence="8" id="KW-1185">Reference proteome</keyword>
<evidence type="ECO:0000256" key="2">
    <source>
        <dbReference type="ARBA" id="ARBA00022692"/>
    </source>
</evidence>
<feature type="region of interest" description="Disordered" evidence="5">
    <location>
        <begin position="166"/>
        <end position="203"/>
    </location>
</feature>
<dbReference type="OrthoDB" id="10267235at2759"/>
<feature type="transmembrane region" description="Helical" evidence="6">
    <location>
        <begin position="439"/>
        <end position="462"/>
    </location>
</feature>
<dbReference type="GO" id="GO:0016020">
    <property type="term" value="C:membrane"/>
    <property type="evidence" value="ECO:0007669"/>
    <property type="project" value="UniProtKB-SubCell"/>
</dbReference>
<feature type="region of interest" description="Disordered" evidence="5">
    <location>
        <begin position="408"/>
        <end position="430"/>
    </location>
</feature>
<feature type="region of interest" description="Disordered" evidence="5">
    <location>
        <begin position="217"/>
        <end position="266"/>
    </location>
</feature>
<dbReference type="PANTHER" id="PTHR31794">
    <property type="entry name" value="AUXIN EFFLUX TRANSPORTER FAMILY PROTEIN (EUROFUNG)"/>
    <property type="match status" value="1"/>
</dbReference>
<feature type="compositionally biased region" description="Low complexity" evidence="5">
    <location>
        <begin position="367"/>
        <end position="376"/>
    </location>
</feature>
<dbReference type="AlphaFoldDB" id="A0A9W8ARA6"/>
<reference evidence="7" key="1">
    <citation type="submission" date="2022-07" db="EMBL/GenBank/DDBJ databases">
        <title>Phylogenomic reconstructions and comparative analyses of Kickxellomycotina fungi.</title>
        <authorList>
            <person name="Reynolds N.K."/>
            <person name="Stajich J.E."/>
            <person name="Barry K."/>
            <person name="Grigoriev I.V."/>
            <person name="Crous P."/>
            <person name="Smith M.E."/>
        </authorList>
    </citation>
    <scope>NUCLEOTIDE SEQUENCE</scope>
    <source>
        <strain evidence="7">RSA 1196</strain>
    </source>
</reference>
<feature type="transmembrane region" description="Helical" evidence="6">
    <location>
        <begin position="31"/>
        <end position="52"/>
    </location>
</feature>
<dbReference type="Proteomes" id="UP001150925">
    <property type="component" value="Unassembled WGS sequence"/>
</dbReference>
<accession>A0A9W8ARA6</accession>
<feature type="transmembrane region" description="Helical" evidence="6">
    <location>
        <begin position="508"/>
        <end position="530"/>
    </location>
</feature>
<evidence type="ECO:0008006" key="9">
    <source>
        <dbReference type="Google" id="ProtNLM"/>
    </source>
</evidence>
<name>A0A9W8ARA6_9FUNG</name>
<evidence type="ECO:0000256" key="4">
    <source>
        <dbReference type="ARBA" id="ARBA00023136"/>
    </source>
</evidence>
<dbReference type="PANTHER" id="PTHR31794:SF2">
    <property type="entry name" value="AUXIN EFFLUX TRANSPORTER FAMILY PROTEIN (EUROFUNG)"/>
    <property type="match status" value="1"/>
</dbReference>
<dbReference type="EMBL" id="JANBPY010001678">
    <property type="protein sequence ID" value="KAJ1959119.1"/>
    <property type="molecule type" value="Genomic_DNA"/>
</dbReference>
<dbReference type="InterPro" id="IPR004776">
    <property type="entry name" value="Mem_transp_PIN-like"/>
</dbReference>
<proteinExistence type="predicted"/>
<feature type="region of interest" description="Disordered" evidence="5">
    <location>
        <begin position="356"/>
        <end position="382"/>
    </location>
</feature>
<feature type="transmembrane region" description="Helical" evidence="6">
    <location>
        <begin position="106"/>
        <end position="124"/>
    </location>
</feature>
<dbReference type="GO" id="GO:0005783">
    <property type="term" value="C:endoplasmic reticulum"/>
    <property type="evidence" value="ECO:0007669"/>
    <property type="project" value="TreeGrafter"/>
</dbReference>
<evidence type="ECO:0000256" key="6">
    <source>
        <dbReference type="SAM" id="Phobius"/>
    </source>
</evidence>
<comment type="subcellular location">
    <subcellularLocation>
        <location evidence="1">Membrane</location>
        <topology evidence="1">Multi-pass membrane protein</topology>
    </subcellularLocation>
</comment>
<organism evidence="7 8">
    <name type="scientific">Dispira parvispora</name>
    <dbReference type="NCBI Taxonomy" id="1520584"/>
    <lineage>
        <taxon>Eukaryota</taxon>
        <taxon>Fungi</taxon>
        <taxon>Fungi incertae sedis</taxon>
        <taxon>Zoopagomycota</taxon>
        <taxon>Kickxellomycotina</taxon>
        <taxon>Dimargaritomycetes</taxon>
        <taxon>Dimargaritales</taxon>
        <taxon>Dimargaritaceae</taxon>
        <taxon>Dispira</taxon>
    </lineage>
</organism>
<feature type="compositionally biased region" description="Polar residues" evidence="5">
    <location>
        <begin position="172"/>
        <end position="199"/>
    </location>
</feature>